<reference evidence="1 2" key="1">
    <citation type="submission" date="2019-03" db="EMBL/GenBank/DDBJ databases">
        <title>Draft genome sequences of novel Actinobacteria.</title>
        <authorList>
            <person name="Sahin N."/>
            <person name="Ay H."/>
            <person name="Saygin H."/>
        </authorList>
    </citation>
    <scope>NUCLEOTIDE SEQUENCE [LARGE SCALE GENOMIC DNA]</scope>
    <source>
        <strain evidence="1 2">CH32</strain>
    </source>
</reference>
<dbReference type="AlphaFoldDB" id="A0A4R4ZA19"/>
<evidence type="ECO:0000313" key="1">
    <source>
        <dbReference type="EMBL" id="TDD54580.1"/>
    </source>
</evidence>
<comment type="caution">
    <text evidence="1">The sequence shown here is derived from an EMBL/GenBank/DDBJ whole genome shotgun (WGS) entry which is preliminary data.</text>
</comment>
<evidence type="ECO:0008006" key="3">
    <source>
        <dbReference type="Google" id="ProtNLM"/>
    </source>
</evidence>
<dbReference type="EMBL" id="SMKQ01000008">
    <property type="protein sequence ID" value="TDD54580.1"/>
    <property type="molecule type" value="Genomic_DNA"/>
</dbReference>
<dbReference type="Proteomes" id="UP000295302">
    <property type="component" value="Unassembled WGS sequence"/>
</dbReference>
<sequence>MAFFQRLTSWRDADADTFVAGTVPMVRGAQQAMVTMTDAYIAAMLADLLGEDIQPLGLQAEDNLRGVDAEAVYRRPFTQIWTDLSQGSLLRDAIQAGERRSEGLAATDLELAKTHASRQALEGHDDERIVGYRRVLTGAENCAMCVLASTQRYHIGDLLPIHPACDCAVAPIIGDADPGQIINSVVVTEGAQALTTNSQGVNVFSGDQLTDLGELLEPLHEEIEKRFGKSDRGGRALDYRKVLTVHQHGEIGPVLAVKGQHFTGPAEIPTH</sequence>
<keyword evidence="2" id="KW-1185">Reference proteome</keyword>
<accession>A0A4R4ZA19</accession>
<dbReference type="OrthoDB" id="3268595at2"/>
<proteinExistence type="predicted"/>
<protein>
    <recommendedName>
        <fullName evidence="3">Phage head morphogenesis domain-containing protein</fullName>
    </recommendedName>
</protein>
<gene>
    <name evidence="1" type="ORF">E1286_05155</name>
</gene>
<name>A0A4R4ZA19_9ACTN</name>
<dbReference type="RefSeq" id="WP_132609192.1">
    <property type="nucleotide sequence ID" value="NZ_SMKQ01000008.1"/>
</dbReference>
<evidence type="ECO:0000313" key="2">
    <source>
        <dbReference type="Proteomes" id="UP000295302"/>
    </source>
</evidence>
<organism evidence="1 2">
    <name type="scientific">Nonomuraea terrae</name>
    <dbReference type="NCBI Taxonomy" id="2530383"/>
    <lineage>
        <taxon>Bacteria</taxon>
        <taxon>Bacillati</taxon>
        <taxon>Actinomycetota</taxon>
        <taxon>Actinomycetes</taxon>
        <taxon>Streptosporangiales</taxon>
        <taxon>Streptosporangiaceae</taxon>
        <taxon>Nonomuraea</taxon>
    </lineage>
</organism>